<organism evidence="6 7">
    <name type="scientific">Phytophthora lilii</name>
    <dbReference type="NCBI Taxonomy" id="2077276"/>
    <lineage>
        <taxon>Eukaryota</taxon>
        <taxon>Sar</taxon>
        <taxon>Stramenopiles</taxon>
        <taxon>Oomycota</taxon>
        <taxon>Peronosporomycetes</taxon>
        <taxon>Peronosporales</taxon>
        <taxon>Peronosporaceae</taxon>
        <taxon>Phytophthora</taxon>
    </lineage>
</organism>
<gene>
    <name evidence="6" type="ORF">Plil01_000794700</name>
</gene>
<comment type="subcellular location">
    <subcellularLocation>
        <location evidence="1 5">Secreted</location>
    </subcellularLocation>
</comment>
<comment type="caution">
    <text evidence="6">The sequence shown here is derived from an EMBL/GenBank/DDBJ whole genome shotgun (WGS) entry which is preliminary data.</text>
</comment>
<proteinExistence type="inferred from homology"/>
<name>A0A9W6TW58_9STRA</name>
<dbReference type="Pfam" id="PF16810">
    <property type="entry name" value="RXLR"/>
    <property type="match status" value="1"/>
</dbReference>
<evidence type="ECO:0000256" key="1">
    <source>
        <dbReference type="ARBA" id="ARBA00004613"/>
    </source>
</evidence>
<dbReference type="Proteomes" id="UP001165083">
    <property type="component" value="Unassembled WGS sequence"/>
</dbReference>
<evidence type="ECO:0000256" key="5">
    <source>
        <dbReference type="RuleBase" id="RU367124"/>
    </source>
</evidence>
<dbReference type="InterPro" id="IPR031825">
    <property type="entry name" value="RXLR"/>
</dbReference>
<comment type="domain">
    <text evidence="5">The RxLR-dEER motif acts to carry the protein into the host cell cytoplasm through binding to cell surface phosphatidylinositol-3-phosphate.</text>
</comment>
<protein>
    <recommendedName>
        <fullName evidence="5">RxLR effector protein</fullName>
    </recommendedName>
</protein>
<evidence type="ECO:0000256" key="2">
    <source>
        <dbReference type="ARBA" id="ARBA00010400"/>
    </source>
</evidence>
<sequence>MRLHRIVLLAATILLTNVYAVSLPELKVSHPSIRASGTSLTSDTTPKRLLRTQTATGRGVKERGALETLKILLKSRQMLQLEGYLKNGEPASQASKKLKLDDIVEK</sequence>
<keyword evidence="3 5" id="KW-0964">Secreted</keyword>
<dbReference type="AlphaFoldDB" id="A0A9W6TW58"/>
<keyword evidence="7" id="KW-1185">Reference proteome</keyword>
<comment type="similarity">
    <text evidence="2 5">Belongs to the RxLR effector family.</text>
</comment>
<accession>A0A9W6TW58</accession>
<comment type="function">
    <text evidence="5">Effector that suppresses plant defense responses during pathogen infection.</text>
</comment>
<feature type="signal peptide" evidence="5">
    <location>
        <begin position="1"/>
        <end position="20"/>
    </location>
</feature>
<evidence type="ECO:0000313" key="6">
    <source>
        <dbReference type="EMBL" id="GMF20470.1"/>
    </source>
</evidence>
<dbReference type="EMBL" id="BSXW01000376">
    <property type="protein sequence ID" value="GMF20470.1"/>
    <property type="molecule type" value="Genomic_DNA"/>
</dbReference>
<evidence type="ECO:0000256" key="3">
    <source>
        <dbReference type="ARBA" id="ARBA00022525"/>
    </source>
</evidence>
<reference evidence="6" key="1">
    <citation type="submission" date="2023-04" db="EMBL/GenBank/DDBJ databases">
        <title>Phytophthora lilii NBRC 32176.</title>
        <authorList>
            <person name="Ichikawa N."/>
            <person name="Sato H."/>
            <person name="Tonouchi N."/>
        </authorList>
    </citation>
    <scope>NUCLEOTIDE SEQUENCE</scope>
    <source>
        <strain evidence="6">NBRC 32176</strain>
    </source>
</reference>
<evidence type="ECO:0000256" key="4">
    <source>
        <dbReference type="ARBA" id="ARBA00022729"/>
    </source>
</evidence>
<feature type="chain" id="PRO_5044980554" description="RxLR effector protein" evidence="5">
    <location>
        <begin position="21"/>
        <end position="106"/>
    </location>
</feature>
<keyword evidence="4 5" id="KW-0732">Signal</keyword>
<evidence type="ECO:0000313" key="7">
    <source>
        <dbReference type="Proteomes" id="UP001165083"/>
    </source>
</evidence>